<organism evidence="2 3">
    <name type="scientific">Paenibacillus timonensis</name>
    <dbReference type="NCBI Taxonomy" id="225915"/>
    <lineage>
        <taxon>Bacteria</taxon>
        <taxon>Bacillati</taxon>
        <taxon>Bacillota</taxon>
        <taxon>Bacilli</taxon>
        <taxon>Bacillales</taxon>
        <taxon>Paenibacillaceae</taxon>
        <taxon>Paenibacillus</taxon>
    </lineage>
</organism>
<feature type="chain" id="PRO_5046754399" evidence="1">
    <location>
        <begin position="25"/>
        <end position="406"/>
    </location>
</feature>
<dbReference type="InterPro" id="IPR011042">
    <property type="entry name" value="6-blade_b-propeller_TolB-like"/>
</dbReference>
<proteinExistence type="predicted"/>
<gene>
    <name evidence="2" type="ORF">ACFQ2Z_06555</name>
</gene>
<evidence type="ECO:0000313" key="2">
    <source>
        <dbReference type="EMBL" id="MFD1181012.1"/>
    </source>
</evidence>
<feature type="signal peptide" evidence="1">
    <location>
        <begin position="1"/>
        <end position="24"/>
    </location>
</feature>
<accession>A0ABW3S887</accession>
<name>A0ABW3S887_9BACL</name>
<dbReference type="Gene3D" id="2.120.10.30">
    <property type="entry name" value="TolB, C-terminal domain"/>
    <property type="match status" value="1"/>
</dbReference>
<dbReference type="PROSITE" id="PS51257">
    <property type="entry name" value="PROKAR_LIPOPROTEIN"/>
    <property type="match status" value="1"/>
</dbReference>
<dbReference type="SUPFAM" id="SSF69322">
    <property type="entry name" value="Tricorn protease domain 2"/>
    <property type="match status" value="1"/>
</dbReference>
<evidence type="ECO:0000313" key="3">
    <source>
        <dbReference type="Proteomes" id="UP001597211"/>
    </source>
</evidence>
<dbReference type="Proteomes" id="UP001597211">
    <property type="component" value="Unassembled WGS sequence"/>
</dbReference>
<keyword evidence="3" id="KW-1185">Reference proteome</keyword>
<keyword evidence="1" id="KW-0732">Signal</keyword>
<dbReference type="EMBL" id="JBHTKZ010000008">
    <property type="protein sequence ID" value="MFD1181012.1"/>
    <property type="molecule type" value="Genomic_DNA"/>
</dbReference>
<dbReference type="RefSeq" id="WP_240268015.1">
    <property type="nucleotide sequence ID" value="NZ_JAKSXN010000007.1"/>
</dbReference>
<protein>
    <submittedName>
        <fullName evidence="2">WD40 repeat domain-containing protein</fullName>
    </submittedName>
</protein>
<comment type="caution">
    <text evidence="2">The sequence shown here is derived from an EMBL/GenBank/DDBJ whole genome shotgun (WGS) entry which is preliminary data.</text>
</comment>
<evidence type="ECO:0000256" key="1">
    <source>
        <dbReference type="SAM" id="SignalP"/>
    </source>
</evidence>
<sequence>MKQHAGKYGFKLLAAALMSVAVTACQSSGERLTVVDPGAHRTGQQQPVRDGAVEVGANRQLTVVNAPTRSEGREISVARTHVIKASSIQSWISEDEIEVETTRQIKAGTATEEPEYAYEASIVNLVTGETRKPAGEEGQQMDGYMLVKGTTSPDGRYRFVQKWKDKYMADNFVEDLRTGDTIQIPGENYLELGGWLNEETYILAAGSPNGRGDIRQISAADGKVTTLALEDPDIEVFTQFGVSHGRIYYTDNHQTLKVFDPGQSKPVSLIRDVWNFLISPDSQYIAVSTVTQSGAFQGSELLIYDSTGRLQGTLIGKGDLISYVSWSPDSAKLAFDVYTEKAPGMNGVYIFDTGSGQVSPLAPYYASADPLPHPVYPLSWSPSGKRLGITLDDPKSLLVTQVIDFK</sequence>
<reference evidence="3" key="1">
    <citation type="journal article" date="2019" name="Int. J. Syst. Evol. Microbiol.">
        <title>The Global Catalogue of Microorganisms (GCM) 10K type strain sequencing project: providing services to taxonomists for standard genome sequencing and annotation.</title>
        <authorList>
            <consortium name="The Broad Institute Genomics Platform"/>
            <consortium name="The Broad Institute Genome Sequencing Center for Infectious Disease"/>
            <person name="Wu L."/>
            <person name="Ma J."/>
        </authorList>
    </citation>
    <scope>NUCLEOTIDE SEQUENCE [LARGE SCALE GENOMIC DNA]</scope>
    <source>
        <strain evidence="3">CCUG 48216</strain>
    </source>
</reference>